<feature type="region of interest" description="Disordered" evidence="1">
    <location>
        <begin position="31"/>
        <end position="66"/>
    </location>
</feature>
<reference evidence="2 3" key="1">
    <citation type="submission" date="2017-04" db="EMBL/GenBank/DDBJ databases">
        <authorList>
            <person name="Afonso C.L."/>
            <person name="Miller P.J."/>
            <person name="Scott M.A."/>
            <person name="Spackman E."/>
            <person name="Goraichik I."/>
            <person name="Dimitrov K.M."/>
            <person name="Suarez D.L."/>
            <person name="Swayne D.E."/>
        </authorList>
    </citation>
    <scope>NUCLEOTIDE SEQUENCE [LARGE SCALE GENOMIC DNA]</scope>
    <source>
        <strain evidence="2 3">CGMCC 1.12644</strain>
    </source>
</reference>
<dbReference type="AlphaFoldDB" id="A0A1W1ZQU1"/>
<name>A0A1W1ZQU1_9RHOB</name>
<dbReference type="InterPro" id="IPR021323">
    <property type="entry name" value="DUF2927"/>
</dbReference>
<evidence type="ECO:0000313" key="2">
    <source>
        <dbReference type="EMBL" id="SMC50468.1"/>
    </source>
</evidence>
<feature type="compositionally biased region" description="Pro residues" evidence="1">
    <location>
        <begin position="45"/>
        <end position="64"/>
    </location>
</feature>
<dbReference type="STRING" id="1387277.SAMN06295998_10266"/>
<evidence type="ECO:0000256" key="1">
    <source>
        <dbReference type="SAM" id="MobiDB-lite"/>
    </source>
</evidence>
<sequence length="331" mass="35894">MEPGRQIRWLLLAGFAGVALAGCEMLPNEPTPPSEMLAIPAQPAATPPPTKPVSPSPSATPPSPASRELAAYYGRLQQDLLVQGLLRTNGGGPDTPFTDTMLARNFERIALEEEYARGAGFTRSSGELGRIKKWTSPVRISVEFGASVDADRRATDTREVTNYARRLARVTGHPISVSQSNANFHVLFMGEDDSAHVKPRIRALVPEISAASLAIFDNLPRGIHCLVLAFSGSQGGYDYARAVALIRDEHPNLLRRSCIHEEVAQGLGLGNDSPEARPSIFNDDDEFALLTTHDEMLLKILYDPRLKPGMTADQVRPVVRELAARLTGGPS</sequence>
<dbReference type="EMBL" id="FWYD01000002">
    <property type="protein sequence ID" value="SMC50468.1"/>
    <property type="molecule type" value="Genomic_DNA"/>
</dbReference>
<gene>
    <name evidence="2" type="ORF">SAMN06295998_10266</name>
</gene>
<dbReference type="PROSITE" id="PS51257">
    <property type="entry name" value="PROKAR_LIPOPROTEIN"/>
    <property type="match status" value="1"/>
</dbReference>
<organism evidence="2 3">
    <name type="scientific">Primorskyibacter flagellatus</name>
    <dbReference type="NCBI Taxonomy" id="1387277"/>
    <lineage>
        <taxon>Bacteria</taxon>
        <taxon>Pseudomonadati</taxon>
        <taxon>Pseudomonadota</taxon>
        <taxon>Alphaproteobacteria</taxon>
        <taxon>Rhodobacterales</taxon>
        <taxon>Roseobacteraceae</taxon>
        <taxon>Primorskyibacter</taxon>
    </lineage>
</organism>
<evidence type="ECO:0000313" key="3">
    <source>
        <dbReference type="Proteomes" id="UP000192330"/>
    </source>
</evidence>
<keyword evidence="3" id="KW-1185">Reference proteome</keyword>
<accession>A0A1W1ZQU1</accession>
<dbReference type="Pfam" id="PF11150">
    <property type="entry name" value="DUF2927"/>
    <property type="match status" value="1"/>
</dbReference>
<protein>
    <recommendedName>
        <fullName evidence="4">DUF2927 domain-containing protein</fullName>
    </recommendedName>
</protein>
<dbReference type="Proteomes" id="UP000192330">
    <property type="component" value="Unassembled WGS sequence"/>
</dbReference>
<proteinExistence type="predicted"/>
<evidence type="ECO:0008006" key="4">
    <source>
        <dbReference type="Google" id="ProtNLM"/>
    </source>
</evidence>